<evidence type="ECO:0000256" key="3">
    <source>
        <dbReference type="ARBA" id="ARBA00023002"/>
    </source>
</evidence>
<dbReference type="Proteomes" id="UP000319663">
    <property type="component" value="Unassembled WGS sequence"/>
</dbReference>
<comment type="cofactor">
    <cofactor evidence="1">
        <name>thiamine diphosphate</name>
        <dbReference type="ChEBI" id="CHEBI:58937"/>
    </cofactor>
</comment>
<keyword evidence="9" id="KW-1185">Reference proteome</keyword>
<sequence>MPAVRISPSPMRRWIRPCLQASRLYSGGPSPSARLNLPIDYKSTPLLHHTPGSLSSASELPKSATTKRLNLYQAINAALRTALSTSDDVLLFGEDVAFGGVFRCSMDLQTEFGSERVFNTPLTEQGIVGFAVGAAAEGMKPVAEIQFADYVFPAFDQIVNEAAKFRYRSGATGSNVGGLVIRMPCGAVGHGALYHTQSPEALFAHVPGVRVVMPRSPSQAKGLLLSSIFECNDPVIFMEPKILYRAAVEHVPNESYTIPLSKADIVKPGKDLTVISYGQPLYLCSAAISAIEKAMKGVSIELIDLRTIYPWDRQTILGSVRKTGRAVVVHESMINYGVGAEVAATIQEGAFLRLEAPVKRVAGWSTHTGLAFEQFILPDVTIADGPSLLFVDVGTVEMTTPAEQLFLFGEVVPDLPSWAVLDLTTTGSMLFAGVCLLSLVVGYFGHLSWVFWLMYSLFSTVASSLTVAPVYALASGARLVLASTSSPQELQVALDRLRDRFILRTMESRLYRWCASALGWLFPADSVTMVCRLFVVALAARTAFPALLVPMAEALAGFAEGFLSGNLELSGFCISVQDWSAGQAGLSIRQWKQLCYCVGEAAGLEAKAIVEDDWGFDDIYDREIHHLFALAFVATALVITTAVALTREVVVRYANRAVRERRRAEAKLRDELHRQQEVDELRTAVRDYQFLLANESGLVAAKDAELRVAKQKLEMCRAEVKSLKAPRDNAMILRWRLPDPRVAELQQSLEQKVKSFNAAEEKLRMAQEDANARERSLEFKVATLEQQLAEREQADDKSLSENASLRAALEMQTRKLETASQLLEANEHRLAAVEERCELSWRQMGIERQKFAAESQRLVADCQRLTSERQLFEAQVNGLTVQVRLEQEKFQQATAEYRSLQISYDELMGQVFENSDRDQENAELRRELEATKEAAEARIAELQGSVYLANQSAKSSRQTMHDFKLACDTVCAQDSKEHAATLLLVERLESEVSDLERRLGKTLRDASESRKQAEEFRELARATELRLAKYEPLQGSSSQGIPTYRSGRSAWVSNALEESRVTVALQSAEIEQLKSKLEAAKQGAPSPSEEAIHQIARLRSDLEGERRARTEDQIRWDRRTRELEEENRRLRISRSNDAGVFNRRAGRR</sequence>
<dbReference type="EMBL" id="VIFY01000031">
    <property type="protein sequence ID" value="TQB74486.1"/>
    <property type="molecule type" value="Genomic_DNA"/>
</dbReference>
<keyword evidence="5" id="KW-0175">Coiled coil</keyword>
<organism evidence="8 9">
    <name type="scientific">Monascus purpureus</name>
    <name type="common">Red mold</name>
    <name type="synonym">Monascus anka</name>
    <dbReference type="NCBI Taxonomy" id="5098"/>
    <lineage>
        <taxon>Eukaryota</taxon>
        <taxon>Fungi</taxon>
        <taxon>Dikarya</taxon>
        <taxon>Ascomycota</taxon>
        <taxon>Pezizomycotina</taxon>
        <taxon>Eurotiomycetes</taxon>
        <taxon>Eurotiomycetidae</taxon>
        <taxon>Eurotiales</taxon>
        <taxon>Aspergillaceae</taxon>
        <taxon>Monascus</taxon>
    </lineage>
</organism>
<reference evidence="8 9" key="1">
    <citation type="submission" date="2019-06" db="EMBL/GenBank/DDBJ databases">
        <title>Wine fermentation using esterase from Monascus purpureus.</title>
        <authorList>
            <person name="Geng C."/>
            <person name="Zhang Y."/>
        </authorList>
    </citation>
    <scope>NUCLEOTIDE SEQUENCE [LARGE SCALE GENOMIC DNA]</scope>
    <source>
        <strain evidence="8">HQ1</strain>
    </source>
</reference>
<dbReference type="AlphaFoldDB" id="A0A507QXE1"/>
<dbReference type="PANTHER" id="PTHR42980">
    <property type="entry name" value="2-OXOISOVALERATE DEHYDROGENASE SUBUNIT BETA-RELATED"/>
    <property type="match status" value="1"/>
</dbReference>
<feature type="coiled-coil region" evidence="5">
    <location>
        <begin position="978"/>
        <end position="1005"/>
    </location>
</feature>
<dbReference type="InterPro" id="IPR005475">
    <property type="entry name" value="Transketolase-like_Pyr-bd"/>
</dbReference>
<feature type="domain" description="Transketolase-like pyrimidine-binding" evidence="7">
    <location>
        <begin position="69"/>
        <end position="246"/>
    </location>
</feature>
<dbReference type="InterPro" id="IPR033248">
    <property type="entry name" value="Transketolase_C"/>
</dbReference>
<keyword evidence="6" id="KW-0472">Membrane</keyword>
<dbReference type="SMART" id="SM00861">
    <property type="entry name" value="Transket_pyr"/>
    <property type="match status" value="1"/>
</dbReference>
<keyword evidence="6" id="KW-1133">Transmembrane helix</keyword>
<feature type="transmembrane region" description="Helical" evidence="6">
    <location>
        <begin position="624"/>
        <end position="646"/>
    </location>
</feature>
<protein>
    <recommendedName>
        <fullName evidence="2">3-methyl-2-oxobutanoate dehydrogenase (2-methylpropanoyl-transferring)</fullName>
        <ecNumber evidence="2">1.2.4.4</ecNumber>
    </recommendedName>
</protein>
<dbReference type="InterPro" id="IPR029061">
    <property type="entry name" value="THDP-binding"/>
</dbReference>
<dbReference type="SUPFAM" id="SSF52922">
    <property type="entry name" value="TK C-terminal domain-like"/>
    <property type="match status" value="1"/>
</dbReference>
<dbReference type="FunFam" id="3.40.50.920:FF:000001">
    <property type="entry name" value="Pyruvate dehydrogenase E1 beta subunit"/>
    <property type="match status" value="1"/>
</dbReference>
<evidence type="ECO:0000256" key="6">
    <source>
        <dbReference type="SAM" id="Phobius"/>
    </source>
</evidence>
<dbReference type="CDD" id="cd07036">
    <property type="entry name" value="TPP_PYR_E1-PDHc-beta_like"/>
    <property type="match status" value="1"/>
</dbReference>
<accession>A0A507QXE1</accession>
<evidence type="ECO:0000256" key="2">
    <source>
        <dbReference type="ARBA" id="ARBA00012277"/>
    </source>
</evidence>
<comment type="catalytic activity">
    <reaction evidence="4">
        <text>N(6)-[(R)-lipoyl]-L-lysyl-[protein] + 3-methyl-2-oxobutanoate + H(+) = N(6)-[(R)-S(8)-2-methylpropanoyldihydrolipoyl]-L-lysyl-[protein] + CO2</text>
        <dbReference type="Rhea" id="RHEA:13457"/>
        <dbReference type="Rhea" id="RHEA-COMP:10474"/>
        <dbReference type="Rhea" id="RHEA-COMP:10497"/>
        <dbReference type="ChEBI" id="CHEBI:11851"/>
        <dbReference type="ChEBI" id="CHEBI:15378"/>
        <dbReference type="ChEBI" id="CHEBI:16526"/>
        <dbReference type="ChEBI" id="CHEBI:83099"/>
        <dbReference type="ChEBI" id="CHEBI:83142"/>
        <dbReference type="EC" id="1.2.4.4"/>
    </reaction>
    <physiologicalReaction direction="left-to-right" evidence="4">
        <dbReference type="Rhea" id="RHEA:13458"/>
    </physiologicalReaction>
</comment>
<dbReference type="GO" id="GO:0009083">
    <property type="term" value="P:branched-chain amino acid catabolic process"/>
    <property type="evidence" value="ECO:0007669"/>
    <property type="project" value="TreeGrafter"/>
</dbReference>
<dbReference type="EC" id="1.2.4.4" evidence="2"/>
<evidence type="ECO:0000256" key="4">
    <source>
        <dbReference type="ARBA" id="ARBA00051764"/>
    </source>
</evidence>
<feature type="transmembrane region" description="Helical" evidence="6">
    <location>
        <begin position="429"/>
        <end position="446"/>
    </location>
</feature>
<name>A0A507QXE1_MONPU</name>
<feature type="coiled-coil region" evidence="5">
    <location>
        <begin position="914"/>
        <end position="945"/>
    </location>
</feature>
<evidence type="ECO:0000313" key="8">
    <source>
        <dbReference type="EMBL" id="TQB74486.1"/>
    </source>
</evidence>
<keyword evidence="3" id="KW-0560">Oxidoreductase</keyword>
<dbReference type="Gene3D" id="3.40.50.970">
    <property type="match status" value="1"/>
</dbReference>
<proteinExistence type="predicted"/>
<dbReference type="SUPFAM" id="SSF52518">
    <property type="entry name" value="Thiamin diphosphate-binding fold (THDP-binding)"/>
    <property type="match status" value="1"/>
</dbReference>
<feature type="coiled-coil region" evidence="5">
    <location>
        <begin position="742"/>
        <end position="776"/>
    </location>
</feature>
<evidence type="ECO:0000259" key="7">
    <source>
        <dbReference type="SMART" id="SM00861"/>
    </source>
</evidence>
<gene>
    <name evidence="8" type="ORF">MPDQ_004788</name>
</gene>
<dbReference type="GO" id="GO:0006091">
    <property type="term" value="P:generation of precursor metabolites and energy"/>
    <property type="evidence" value="ECO:0007669"/>
    <property type="project" value="UniProtKB-ARBA"/>
</dbReference>
<dbReference type="Pfam" id="PF02780">
    <property type="entry name" value="Transketolase_C"/>
    <property type="match status" value="1"/>
</dbReference>
<dbReference type="GO" id="GO:0003863">
    <property type="term" value="F:branched-chain 2-oxo acid dehydrogenase activity"/>
    <property type="evidence" value="ECO:0007669"/>
    <property type="project" value="UniProtKB-EC"/>
</dbReference>
<evidence type="ECO:0000313" key="9">
    <source>
        <dbReference type="Proteomes" id="UP000319663"/>
    </source>
</evidence>
<dbReference type="FunFam" id="3.40.50.970:FF:000001">
    <property type="entry name" value="Pyruvate dehydrogenase E1 beta subunit"/>
    <property type="match status" value="1"/>
</dbReference>
<comment type="caution">
    <text evidence="8">The sequence shown here is derived from an EMBL/GenBank/DDBJ whole genome shotgun (WGS) entry which is preliminary data.</text>
</comment>
<evidence type="ECO:0000256" key="5">
    <source>
        <dbReference type="SAM" id="Coils"/>
    </source>
</evidence>
<evidence type="ECO:0000256" key="1">
    <source>
        <dbReference type="ARBA" id="ARBA00001964"/>
    </source>
</evidence>
<dbReference type="Pfam" id="PF02779">
    <property type="entry name" value="Transket_pyr"/>
    <property type="match status" value="1"/>
</dbReference>
<dbReference type="PANTHER" id="PTHR42980:SF1">
    <property type="entry name" value="2-OXOISOVALERATE DEHYDROGENASE SUBUNIT BETA, MITOCHONDRIAL"/>
    <property type="match status" value="1"/>
</dbReference>
<keyword evidence="6" id="KW-0812">Transmembrane</keyword>
<feature type="coiled-coil region" evidence="5">
    <location>
        <begin position="1056"/>
        <end position="1083"/>
    </location>
</feature>
<dbReference type="InterPro" id="IPR009014">
    <property type="entry name" value="Transketo_C/PFOR_II"/>
</dbReference>
<dbReference type="GO" id="GO:0007584">
    <property type="term" value="P:response to nutrient"/>
    <property type="evidence" value="ECO:0007669"/>
    <property type="project" value="TreeGrafter"/>
</dbReference>
<dbReference type="Gene3D" id="3.40.50.920">
    <property type="match status" value="1"/>
</dbReference>
<dbReference type="STRING" id="5098.A0A507QXE1"/>